<dbReference type="EMBL" id="JABJXA010000011">
    <property type="protein sequence ID" value="MBB1257850.1"/>
    <property type="molecule type" value="Genomic_DNA"/>
</dbReference>
<evidence type="ECO:0000313" key="1">
    <source>
        <dbReference type="EMBL" id="MBB1257850.1"/>
    </source>
</evidence>
<dbReference type="EMBL" id="VJYK02000026">
    <property type="protein sequence ID" value="MQS01107.1"/>
    <property type="molecule type" value="Genomic_DNA"/>
</dbReference>
<dbReference type="Proteomes" id="UP000320857">
    <property type="component" value="Unassembled WGS sequence"/>
</dbReference>
<reference evidence="4" key="2">
    <citation type="submission" date="2020-05" db="EMBL/GenBank/DDBJ databases">
        <title>Classification of alakaliphilic streptomycetes isolated from an alkaline soil next to Lonar Crater, India and a proposal for the recognition of Streptomyces alkaliterrae sp. nov.</title>
        <authorList>
            <person name="Golinska P."/>
        </authorList>
    </citation>
    <scope>NUCLEOTIDE SEQUENCE [LARGE SCALE GENOMIC DNA]</scope>
    <source>
        <strain evidence="4">OF8</strain>
    </source>
</reference>
<evidence type="ECO:0000313" key="4">
    <source>
        <dbReference type="Proteomes" id="UP000517765"/>
    </source>
</evidence>
<dbReference type="Proteomes" id="UP000517765">
    <property type="component" value="Unassembled WGS sequence"/>
</dbReference>
<accession>A0A5P0YN45</accession>
<dbReference type="AlphaFoldDB" id="A0A5P0YN45"/>
<reference evidence="1" key="3">
    <citation type="journal article" name="Syst. Appl. Microbiol.">
        <title>Streptomyces alkaliterrae sp. nov., isolated from an alkaline soil, and emended descriptions of Streptomyces alkaliphilus, Streptomyces calidiresistens and Streptomyces durbertensis.</title>
        <authorList>
            <person name="Swiecimska M."/>
            <person name="Golinska P."/>
            <person name="Nouioui I."/>
            <person name="Wypij M."/>
            <person name="Rai M."/>
            <person name="Sangal V."/>
            <person name="Goodfellow M."/>
        </authorList>
    </citation>
    <scope>NUCLEOTIDE SEQUENCE</scope>
    <source>
        <strain evidence="1">OF8</strain>
    </source>
</reference>
<reference evidence="2 3" key="1">
    <citation type="submission" date="2019-10" db="EMBL/GenBank/DDBJ databases">
        <title>Streptomyces sp. nov., a novel actinobacterium isolated from alkaline environment.</title>
        <authorList>
            <person name="Golinska P."/>
        </authorList>
    </citation>
    <scope>NUCLEOTIDE SEQUENCE [LARGE SCALE GENOMIC DNA]</scope>
    <source>
        <strain evidence="2 3">OF1</strain>
    </source>
</reference>
<dbReference type="OrthoDB" id="4133209at2"/>
<evidence type="ECO:0000313" key="2">
    <source>
        <dbReference type="EMBL" id="MQS01107.1"/>
    </source>
</evidence>
<name>A0A5P0YN45_9ACTN</name>
<comment type="caution">
    <text evidence="2">The sequence shown here is derived from an EMBL/GenBank/DDBJ whole genome shotgun (WGS) entry which is preliminary data.</text>
</comment>
<proteinExistence type="predicted"/>
<protein>
    <submittedName>
        <fullName evidence="2">Uncharacterized protein</fullName>
    </submittedName>
</protein>
<organism evidence="2 3">
    <name type="scientific">Streptomyces alkaliterrae</name>
    <dbReference type="NCBI Taxonomy" id="2213162"/>
    <lineage>
        <taxon>Bacteria</taxon>
        <taxon>Bacillati</taxon>
        <taxon>Actinomycetota</taxon>
        <taxon>Actinomycetes</taxon>
        <taxon>Kitasatosporales</taxon>
        <taxon>Streptomycetaceae</taxon>
        <taxon>Streptomyces</taxon>
    </lineage>
</organism>
<dbReference type="RefSeq" id="WP_143646585.1">
    <property type="nucleotide sequence ID" value="NZ_JABJXA010000011.1"/>
</dbReference>
<keyword evidence="3" id="KW-1185">Reference proteome</keyword>
<gene>
    <name evidence="2" type="ORF">FNX44_004330</name>
    <name evidence="1" type="ORF">H3147_03275</name>
</gene>
<sequence>MAVGSVTLAITAMSACSDGSTETKDTKLTDRPEITAEAAEVRHFSDLPTMVATSDLVVEAEVVKAEAGPCENDESDHGTECVSRARLVTLKVADVLHAKKDTKETTLQITEGEWNTEGDGVQVNGVTWTTPGDRGVYFLTANDEGYSLVNSQGRVIVTGEKLQPTAHDDKLLEDIEKMTFKQLTTEVERASKAYSAGQVAALPE</sequence>
<evidence type="ECO:0000313" key="3">
    <source>
        <dbReference type="Proteomes" id="UP000320857"/>
    </source>
</evidence>